<comment type="caution">
    <text evidence="1">The sequence shown here is derived from an EMBL/GenBank/DDBJ whole genome shotgun (WGS) entry which is preliminary data.</text>
</comment>
<dbReference type="Proteomes" id="UP000805193">
    <property type="component" value="Unassembled WGS sequence"/>
</dbReference>
<gene>
    <name evidence="1" type="ORF">HPB47_022280</name>
</gene>
<protein>
    <submittedName>
        <fullName evidence="1">Uncharacterized protein</fullName>
    </submittedName>
</protein>
<accession>A0AC60QA44</accession>
<keyword evidence="2" id="KW-1185">Reference proteome</keyword>
<organism evidence="1 2">
    <name type="scientific">Ixodes persulcatus</name>
    <name type="common">Taiga tick</name>
    <dbReference type="NCBI Taxonomy" id="34615"/>
    <lineage>
        <taxon>Eukaryota</taxon>
        <taxon>Metazoa</taxon>
        <taxon>Ecdysozoa</taxon>
        <taxon>Arthropoda</taxon>
        <taxon>Chelicerata</taxon>
        <taxon>Arachnida</taxon>
        <taxon>Acari</taxon>
        <taxon>Parasitiformes</taxon>
        <taxon>Ixodida</taxon>
        <taxon>Ixodoidea</taxon>
        <taxon>Ixodidae</taxon>
        <taxon>Ixodinae</taxon>
        <taxon>Ixodes</taxon>
    </lineage>
</organism>
<sequence>MEAVEIESQDAFQVPRGNVDDLRSPNNGPSRQRFRKVVIEGQSPDTDLEQSLVSGLLRQEDGIEQYVAAAMKHIKLAFKTYLVRGQGVPFSPSPVVLRLPYLMGTLHSVHVRQTGSVDSARAEPLLEEEEDEAQDEDRADVEAEACPAVPPEHIPARGRPFLYSWPRPNLPNSRSHRHRTFHSSSWHEPSLSALASDSALCGMAAARLKPEDLWKLEFPASQEQSKATSMEHLSRLSSSSCTTLPDFSTPFSPPVRARSVTSPLTYKRPPSSSNSDDWEVKMLVEEFEKKIQEDESSRRHSCYDPLSWNRVLSRNLNHGDLPRRQMTTASPFGSQEEGRRKHLRRKHSLRDDRMLRSLATKQPAMDVRPKLTRFASLDMPRYHRYRHLHQTNQGDDFPGFDPFPERASSDQLRPASKAALKRRAFWQSKQRQNSFLSCQAPAGHDQQRLLAWRSLDEECETNVIDANEHHSAQETSFSNECLWHADQTPQHRQQYQLPQQPHASSSYIAGWPSTPCLPTIKEDAGLPSRDSNVQKLGASGSRSYSENCLADAGATALPQLSLTRRSSSSKTGTSSETSTETTIHEDDYRASKNVTALHMSEDEGDGQEVIPAVQDKGDSVAISIPDTEHIWSLP</sequence>
<proteinExistence type="predicted"/>
<reference evidence="1 2" key="1">
    <citation type="journal article" date="2020" name="Cell">
        <title>Large-Scale Comparative Analyses of Tick Genomes Elucidate Their Genetic Diversity and Vector Capacities.</title>
        <authorList>
            <consortium name="Tick Genome and Microbiome Consortium (TIGMIC)"/>
            <person name="Jia N."/>
            <person name="Wang J."/>
            <person name="Shi W."/>
            <person name="Du L."/>
            <person name="Sun Y."/>
            <person name="Zhan W."/>
            <person name="Jiang J.F."/>
            <person name="Wang Q."/>
            <person name="Zhang B."/>
            <person name="Ji P."/>
            <person name="Bell-Sakyi L."/>
            <person name="Cui X.M."/>
            <person name="Yuan T.T."/>
            <person name="Jiang B.G."/>
            <person name="Yang W.F."/>
            <person name="Lam T.T."/>
            <person name="Chang Q.C."/>
            <person name="Ding S.J."/>
            <person name="Wang X.J."/>
            <person name="Zhu J.G."/>
            <person name="Ruan X.D."/>
            <person name="Zhao L."/>
            <person name="Wei J.T."/>
            <person name="Ye R.Z."/>
            <person name="Que T.C."/>
            <person name="Du C.H."/>
            <person name="Zhou Y.H."/>
            <person name="Cheng J.X."/>
            <person name="Dai P.F."/>
            <person name="Guo W.B."/>
            <person name="Han X.H."/>
            <person name="Huang E.J."/>
            <person name="Li L.F."/>
            <person name="Wei W."/>
            <person name="Gao Y.C."/>
            <person name="Liu J.Z."/>
            <person name="Shao H.Z."/>
            <person name="Wang X."/>
            <person name="Wang C.C."/>
            <person name="Yang T.C."/>
            <person name="Huo Q.B."/>
            <person name="Li W."/>
            <person name="Chen H.Y."/>
            <person name="Chen S.E."/>
            <person name="Zhou L.G."/>
            <person name="Ni X.B."/>
            <person name="Tian J.H."/>
            <person name="Sheng Y."/>
            <person name="Liu T."/>
            <person name="Pan Y.S."/>
            <person name="Xia L.Y."/>
            <person name="Li J."/>
            <person name="Zhao F."/>
            <person name="Cao W.C."/>
        </authorList>
    </citation>
    <scope>NUCLEOTIDE SEQUENCE [LARGE SCALE GENOMIC DNA]</scope>
    <source>
        <strain evidence="1">Iper-2018</strain>
    </source>
</reference>
<dbReference type="EMBL" id="JABSTQ010009279">
    <property type="protein sequence ID" value="KAG0430888.1"/>
    <property type="molecule type" value="Genomic_DNA"/>
</dbReference>
<evidence type="ECO:0000313" key="1">
    <source>
        <dbReference type="EMBL" id="KAG0430888.1"/>
    </source>
</evidence>
<name>A0AC60QA44_IXOPE</name>
<evidence type="ECO:0000313" key="2">
    <source>
        <dbReference type="Proteomes" id="UP000805193"/>
    </source>
</evidence>